<evidence type="ECO:0000256" key="8">
    <source>
        <dbReference type="SAM" id="MobiDB-lite"/>
    </source>
</evidence>
<dbReference type="GO" id="GO:0006730">
    <property type="term" value="P:one-carbon metabolic process"/>
    <property type="evidence" value="ECO:0007669"/>
    <property type="project" value="UniProtKB-KW"/>
</dbReference>
<dbReference type="SUPFAM" id="SSF53597">
    <property type="entry name" value="Dihydrofolate reductase-like"/>
    <property type="match status" value="1"/>
</dbReference>
<keyword evidence="11" id="KW-1185">Reference proteome</keyword>
<dbReference type="InterPro" id="IPR012259">
    <property type="entry name" value="DHFR"/>
</dbReference>
<evidence type="ECO:0000256" key="5">
    <source>
        <dbReference type="ARBA" id="ARBA00022857"/>
    </source>
</evidence>
<keyword evidence="5" id="KW-0521">NADP</keyword>
<dbReference type="GO" id="GO:0005739">
    <property type="term" value="C:mitochondrion"/>
    <property type="evidence" value="ECO:0007669"/>
    <property type="project" value="TreeGrafter"/>
</dbReference>
<dbReference type="PANTHER" id="PTHR48069">
    <property type="entry name" value="DIHYDROFOLATE REDUCTASE"/>
    <property type="match status" value="1"/>
</dbReference>
<keyword evidence="4" id="KW-0554">One-carbon metabolism</keyword>
<sequence length="211" mass="23199">MPPSPPLELTLVVAATRQMGIGRNGTLPWTGLRKEMAYFARVTKRLPASADPSTAQNVVIMGRKTWDSIPEKFRPLKDRLNIVISRSHPSTASSADAVVKLDSLESVLHHLRARQGGNGSGKVFVIGGGEIYAAALKLEEARRVLLTSVLEPEFECDTQFPLALGGDKDSAEGWEQRSKDALDAWTGEEVPGGVQEENGTRYEFQMWERQP</sequence>
<dbReference type="InterPro" id="IPR024072">
    <property type="entry name" value="DHFR-like_dom_sf"/>
</dbReference>
<evidence type="ECO:0000256" key="4">
    <source>
        <dbReference type="ARBA" id="ARBA00022563"/>
    </source>
</evidence>
<dbReference type="UniPathway" id="UPA00077">
    <property type="reaction ID" value="UER00158"/>
</dbReference>
<gene>
    <name evidence="10" type="ORF">Micbo1qcDRAFT_116126</name>
</gene>
<evidence type="ECO:0000256" key="1">
    <source>
        <dbReference type="ARBA" id="ARBA00004903"/>
    </source>
</evidence>
<dbReference type="GO" id="GO:0046654">
    <property type="term" value="P:tetrahydrofolate biosynthetic process"/>
    <property type="evidence" value="ECO:0007669"/>
    <property type="project" value="UniProtKB-UniPathway"/>
</dbReference>
<organism evidence="10 11">
    <name type="scientific">Microdochium bolleyi</name>
    <dbReference type="NCBI Taxonomy" id="196109"/>
    <lineage>
        <taxon>Eukaryota</taxon>
        <taxon>Fungi</taxon>
        <taxon>Dikarya</taxon>
        <taxon>Ascomycota</taxon>
        <taxon>Pezizomycotina</taxon>
        <taxon>Sordariomycetes</taxon>
        <taxon>Xylariomycetidae</taxon>
        <taxon>Xylariales</taxon>
        <taxon>Microdochiaceae</taxon>
        <taxon>Microdochium</taxon>
    </lineage>
</organism>
<dbReference type="EMBL" id="KQ964247">
    <property type="protein sequence ID" value="KXJ94430.1"/>
    <property type="molecule type" value="Genomic_DNA"/>
</dbReference>
<dbReference type="InParanoid" id="A0A136JBA1"/>
<dbReference type="Gene3D" id="3.40.430.10">
    <property type="entry name" value="Dihydrofolate Reductase, subunit A"/>
    <property type="match status" value="1"/>
</dbReference>
<comment type="pathway">
    <text evidence="1">Cofactor biosynthesis; tetrahydrofolate biosynthesis; 5,6,7,8-tetrahydrofolate from 7,8-dihydrofolate: step 1/1.</text>
</comment>
<reference evidence="11" key="1">
    <citation type="submission" date="2016-02" db="EMBL/GenBank/DDBJ databases">
        <title>Draft genome sequence of Microdochium bolleyi, a fungal endophyte of beachgrass.</title>
        <authorList>
            <consortium name="DOE Joint Genome Institute"/>
            <person name="David A.S."/>
            <person name="May G."/>
            <person name="Haridas S."/>
            <person name="Lim J."/>
            <person name="Wang M."/>
            <person name="Labutti K."/>
            <person name="Lipzen A."/>
            <person name="Barry K."/>
            <person name="Grigoriev I.V."/>
        </authorList>
    </citation>
    <scope>NUCLEOTIDE SEQUENCE [LARGE SCALE GENOMIC DNA]</scope>
    <source>
        <strain evidence="11">J235TASD1</strain>
    </source>
</reference>
<dbReference type="GO" id="GO:0046655">
    <property type="term" value="P:folic acid metabolic process"/>
    <property type="evidence" value="ECO:0007669"/>
    <property type="project" value="TreeGrafter"/>
</dbReference>
<dbReference type="FunCoup" id="A0A136JBA1">
    <property type="interactions" value="435"/>
</dbReference>
<dbReference type="InterPro" id="IPR017925">
    <property type="entry name" value="DHFR_CS"/>
</dbReference>
<dbReference type="PROSITE" id="PS51330">
    <property type="entry name" value="DHFR_2"/>
    <property type="match status" value="1"/>
</dbReference>
<dbReference type="OrthoDB" id="414698at2759"/>
<evidence type="ECO:0000256" key="7">
    <source>
        <dbReference type="RuleBase" id="RU004474"/>
    </source>
</evidence>
<proteinExistence type="inferred from homology"/>
<protein>
    <recommendedName>
        <fullName evidence="3">Dihydrofolate reductase</fullName>
        <ecNumber evidence="2">1.5.1.3</ecNumber>
    </recommendedName>
</protein>
<dbReference type="Proteomes" id="UP000070501">
    <property type="component" value="Unassembled WGS sequence"/>
</dbReference>
<dbReference type="GO" id="GO:0004146">
    <property type="term" value="F:dihydrofolate reductase activity"/>
    <property type="evidence" value="ECO:0007669"/>
    <property type="project" value="UniProtKB-EC"/>
</dbReference>
<dbReference type="PROSITE" id="PS00075">
    <property type="entry name" value="DHFR_1"/>
    <property type="match status" value="1"/>
</dbReference>
<feature type="region of interest" description="Disordered" evidence="8">
    <location>
        <begin position="186"/>
        <end position="211"/>
    </location>
</feature>
<dbReference type="InterPro" id="IPR001796">
    <property type="entry name" value="DHFR_dom"/>
</dbReference>
<dbReference type="CDD" id="cd00209">
    <property type="entry name" value="DHFR"/>
    <property type="match status" value="1"/>
</dbReference>
<evidence type="ECO:0000313" key="10">
    <source>
        <dbReference type="EMBL" id="KXJ94430.1"/>
    </source>
</evidence>
<accession>A0A136JBA1</accession>
<evidence type="ECO:0000256" key="6">
    <source>
        <dbReference type="ARBA" id="ARBA00023002"/>
    </source>
</evidence>
<dbReference type="Pfam" id="PF00186">
    <property type="entry name" value="DHFR_1"/>
    <property type="match status" value="1"/>
</dbReference>
<evidence type="ECO:0000313" key="11">
    <source>
        <dbReference type="Proteomes" id="UP000070501"/>
    </source>
</evidence>
<evidence type="ECO:0000256" key="3">
    <source>
        <dbReference type="ARBA" id="ARBA00018886"/>
    </source>
</evidence>
<comment type="similarity">
    <text evidence="7">Belongs to the dihydrofolate reductase family.</text>
</comment>
<feature type="domain" description="DHFR" evidence="9">
    <location>
        <begin position="8"/>
        <end position="209"/>
    </location>
</feature>
<dbReference type="PRINTS" id="PR00070">
    <property type="entry name" value="DHFR"/>
</dbReference>
<evidence type="ECO:0000259" key="9">
    <source>
        <dbReference type="PROSITE" id="PS51330"/>
    </source>
</evidence>
<keyword evidence="6" id="KW-0560">Oxidoreductase</keyword>
<dbReference type="EC" id="1.5.1.3" evidence="2"/>
<dbReference type="STRING" id="196109.A0A136JBA1"/>
<dbReference type="AlphaFoldDB" id="A0A136JBA1"/>
<name>A0A136JBA1_9PEZI</name>
<dbReference type="GO" id="GO:0046452">
    <property type="term" value="P:dihydrofolate metabolic process"/>
    <property type="evidence" value="ECO:0007669"/>
    <property type="project" value="TreeGrafter"/>
</dbReference>
<evidence type="ECO:0000256" key="2">
    <source>
        <dbReference type="ARBA" id="ARBA00012856"/>
    </source>
</evidence>
<dbReference type="PANTHER" id="PTHR48069:SF3">
    <property type="entry name" value="DIHYDROFOLATE REDUCTASE"/>
    <property type="match status" value="1"/>
</dbReference>
<dbReference type="GO" id="GO:0050661">
    <property type="term" value="F:NADP binding"/>
    <property type="evidence" value="ECO:0007669"/>
    <property type="project" value="InterPro"/>
</dbReference>